<evidence type="ECO:0000256" key="1">
    <source>
        <dbReference type="SAM" id="MobiDB-lite"/>
    </source>
</evidence>
<sequence length="117" mass="12566">MLRLRGVPRERRKTLRDYLSIFTESPVEPPPEVPSSQASRLGGDHRVPLSQSQASSLGGERHVPLSQSQASSLGGERHVPLSQSQASSLGGGQHVPLSQSQASTGSQAKRKRARMGF</sequence>
<protein>
    <submittedName>
        <fullName evidence="2">TATA box-binding protein-associated factor RNA polymerase I subunit C</fullName>
    </submittedName>
</protein>
<gene>
    <name evidence="2" type="primary">TAF1C</name>
    <name evidence="2" type="ORF">Y1Q_0017092</name>
</gene>
<keyword evidence="3" id="KW-1185">Reference proteome</keyword>
<feature type="compositionally biased region" description="Basic residues" evidence="1">
    <location>
        <begin position="108"/>
        <end position="117"/>
    </location>
</feature>
<proteinExistence type="predicted"/>
<organism evidence="2 3">
    <name type="scientific">Alligator mississippiensis</name>
    <name type="common">American alligator</name>
    <dbReference type="NCBI Taxonomy" id="8496"/>
    <lineage>
        <taxon>Eukaryota</taxon>
        <taxon>Metazoa</taxon>
        <taxon>Chordata</taxon>
        <taxon>Craniata</taxon>
        <taxon>Vertebrata</taxon>
        <taxon>Euteleostomi</taxon>
        <taxon>Archelosauria</taxon>
        <taxon>Archosauria</taxon>
        <taxon>Crocodylia</taxon>
        <taxon>Alligatoridae</taxon>
        <taxon>Alligatorinae</taxon>
        <taxon>Alligator</taxon>
    </lineage>
</organism>
<dbReference type="STRING" id="8496.A0A151MZL2"/>
<feature type="compositionally biased region" description="Polar residues" evidence="1">
    <location>
        <begin position="96"/>
        <end position="107"/>
    </location>
</feature>
<feature type="region of interest" description="Disordered" evidence="1">
    <location>
        <begin position="21"/>
        <end position="117"/>
    </location>
</feature>
<comment type="caution">
    <text evidence="2">The sequence shown here is derived from an EMBL/GenBank/DDBJ whole genome shotgun (WGS) entry which is preliminary data.</text>
</comment>
<dbReference type="AlphaFoldDB" id="A0A151MZL2"/>
<accession>A0A151MZL2</accession>
<evidence type="ECO:0000313" key="3">
    <source>
        <dbReference type="Proteomes" id="UP000050525"/>
    </source>
</evidence>
<dbReference type="eggNOG" id="ENOG502QTCT">
    <property type="taxonomic scope" value="Eukaryota"/>
</dbReference>
<dbReference type="Proteomes" id="UP000050525">
    <property type="component" value="Unassembled WGS sequence"/>
</dbReference>
<evidence type="ECO:0000313" key="2">
    <source>
        <dbReference type="EMBL" id="KYO29875.1"/>
    </source>
</evidence>
<dbReference type="EMBL" id="AKHW03004484">
    <property type="protein sequence ID" value="KYO29875.1"/>
    <property type="molecule type" value="Genomic_DNA"/>
</dbReference>
<reference evidence="2 3" key="1">
    <citation type="journal article" date="2012" name="Genome Biol.">
        <title>Sequencing three crocodilian genomes to illuminate the evolution of archosaurs and amniotes.</title>
        <authorList>
            <person name="St John J.A."/>
            <person name="Braun E.L."/>
            <person name="Isberg S.R."/>
            <person name="Miles L.G."/>
            <person name="Chong A.Y."/>
            <person name="Gongora J."/>
            <person name="Dalzell P."/>
            <person name="Moran C."/>
            <person name="Bed'hom B."/>
            <person name="Abzhanov A."/>
            <person name="Burgess S.C."/>
            <person name="Cooksey A.M."/>
            <person name="Castoe T.A."/>
            <person name="Crawford N.G."/>
            <person name="Densmore L.D."/>
            <person name="Drew J.C."/>
            <person name="Edwards S.V."/>
            <person name="Faircloth B.C."/>
            <person name="Fujita M.K."/>
            <person name="Greenwold M.J."/>
            <person name="Hoffmann F.G."/>
            <person name="Howard J.M."/>
            <person name="Iguchi T."/>
            <person name="Janes D.E."/>
            <person name="Khan S.Y."/>
            <person name="Kohno S."/>
            <person name="de Koning A.J."/>
            <person name="Lance S.L."/>
            <person name="McCarthy F.M."/>
            <person name="McCormack J.E."/>
            <person name="Merchant M.E."/>
            <person name="Peterson D.G."/>
            <person name="Pollock D.D."/>
            <person name="Pourmand N."/>
            <person name="Raney B.J."/>
            <person name="Roessler K.A."/>
            <person name="Sanford J.R."/>
            <person name="Sawyer R.H."/>
            <person name="Schmidt C.J."/>
            <person name="Triplett E.W."/>
            <person name="Tuberville T.D."/>
            <person name="Venegas-Anaya M."/>
            <person name="Howard J.T."/>
            <person name="Jarvis E.D."/>
            <person name="Guillette L.J.Jr."/>
            <person name="Glenn T.C."/>
            <person name="Green R.E."/>
            <person name="Ray D.A."/>
        </authorList>
    </citation>
    <scope>NUCLEOTIDE SEQUENCE [LARGE SCALE GENOMIC DNA]</scope>
    <source>
        <strain evidence="2">KSC_2009_1</strain>
    </source>
</reference>
<name>A0A151MZL2_ALLMI</name>